<dbReference type="AlphaFoldDB" id="A0A1J4TPY8"/>
<organism evidence="10 11">
    <name type="scientific">Candidatus Gottesmanbacteria bacterium CG1_02_37_22</name>
    <dbReference type="NCBI Taxonomy" id="1805209"/>
    <lineage>
        <taxon>Bacteria</taxon>
        <taxon>Candidatus Gottesmaniibacteriota</taxon>
    </lineage>
</organism>
<accession>A0A1J4TPY8</accession>
<dbReference type="Proteomes" id="UP000183120">
    <property type="component" value="Unassembled WGS sequence"/>
</dbReference>
<comment type="similarity">
    <text evidence="3 7">Belongs to the glycosyltransferase 1 family. Bacterial/plant glycogen synthase subfamily.</text>
</comment>
<dbReference type="HAMAP" id="MF_00484">
    <property type="entry name" value="Glycogen_synth"/>
    <property type="match status" value="1"/>
</dbReference>
<evidence type="ECO:0000256" key="6">
    <source>
        <dbReference type="ARBA" id="ARBA00023056"/>
    </source>
</evidence>
<evidence type="ECO:0000259" key="9">
    <source>
        <dbReference type="Pfam" id="PF08323"/>
    </source>
</evidence>
<dbReference type="GO" id="GO:0005978">
    <property type="term" value="P:glycogen biosynthetic process"/>
    <property type="evidence" value="ECO:0007669"/>
    <property type="project" value="UniProtKB-UniRule"/>
</dbReference>
<evidence type="ECO:0000256" key="5">
    <source>
        <dbReference type="ARBA" id="ARBA00022679"/>
    </source>
</evidence>
<feature type="domain" description="Glycosyl transferase family 1" evidence="8">
    <location>
        <begin position="295"/>
        <end position="442"/>
    </location>
</feature>
<dbReference type="InterPro" id="IPR013534">
    <property type="entry name" value="Starch_synth_cat_dom"/>
</dbReference>
<comment type="pathway">
    <text evidence="7">Glycan biosynthesis; glycogen biosynthesis.</text>
</comment>
<dbReference type="CDD" id="cd03791">
    <property type="entry name" value="GT5_Glycogen_synthase_DULL1-like"/>
    <property type="match status" value="1"/>
</dbReference>
<keyword evidence="5 7" id="KW-0808">Transferase</keyword>
<dbReference type="GO" id="GO:0004373">
    <property type="term" value="F:alpha-1,4-glucan glucosyltransferase (UDP-glucose donor) activity"/>
    <property type="evidence" value="ECO:0007669"/>
    <property type="project" value="InterPro"/>
</dbReference>
<comment type="caution">
    <text evidence="10">The sequence shown here is derived from an EMBL/GenBank/DDBJ whole genome shotgun (WGS) entry which is preliminary data.</text>
</comment>
<name>A0A1J4TPY8_9BACT</name>
<evidence type="ECO:0000256" key="7">
    <source>
        <dbReference type="HAMAP-Rule" id="MF_00484"/>
    </source>
</evidence>
<feature type="binding site" evidence="7">
    <location>
        <position position="15"/>
    </location>
    <ligand>
        <name>ADP-alpha-D-glucose</name>
        <dbReference type="ChEBI" id="CHEBI:57498"/>
    </ligand>
</feature>
<proteinExistence type="inferred from homology"/>
<keyword evidence="6 7" id="KW-0320">Glycogen biosynthesis</keyword>
<dbReference type="InterPro" id="IPR011835">
    <property type="entry name" value="GS/SS"/>
</dbReference>
<protein>
    <recommendedName>
        <fullName evidence="7">Glycogen synthase</fullName>
        <ecNumber evidence="7">2.4.1.21</ecNumber>
    </recommendedName>
    <alternativeName>
        <fullName evidence="7">Starch [bacterial glycogen] synthase</fullName>
    </alternativeName>
</protein>
<dbReference type="NCBIfam" id="TIGR02095">
    <property type="entry name" value="glgA"/>
    <property type="match status" value="1"/>
</dbReference>
<reference evidence="10 11" key="1">
    <citation type="journal article" date="2016" name="Environ. Microbiol.">
        <title>Genomic resolution of a cold subsurface aquifer community provides metabolic insights for novel microbes adapted to high CO concentrations.</title>
        <authorList>
            <person name="Probst A.J."/>
            <person name="Castelle C.J."/>
            <person name="Singh A."/>
            <person name="Brown C.T."/>
            <person name="Anantharaman K."/>
            <person name="Sharon I."/>
            <person name="Hug L.A."/>
            <person name="Burstein D."/>
            <person name="Emerson J.B."/>
            <person name="Thomas B.C."/>
            <person name="Banfield J.F."/>
        </authorList>
    </citation>
    <scope>NUCLEOTIDE SEQUENCE [LARGE SCALE GENOMIC DNA]</scope>
    <source>
        <strain evidence="10">CG1_02_37_22</strain>
    </source>
</reference>
<keyword evidence="4 7" id="KW-0328">Glycosyltransferase</keyword>
<dbReference type="EC" id="2.4.1.21" evidence="7"/>
<feature type="domain" description="Starch synthase catalytic" evidence="9">
    <location>
        <begin position="2"/>
        <end position="227"/>
    </location>
</feature>
<evidence type="ECO:0000259" key="8">
    <source>
        <dbReference type="Pfam" id="PF00534"/>
    </source>
</evidence>
<evidence type="ECO:0000256" key="1">
    <source>
        <dbReference type="ARBA" id="ARBA00001478"/>
    </source>
</evidence>
<dbReference type="EMBL" id="MNUY01000048">
    <property type="protein sequence ID" value="OIO13858.1"/>
    <property type="molecule type" value="Genomic_DNA"/>
</dbReference>
<dbReference type="PANTHER" id="PTHR45825:SF11">
    <property type="entry name" value="ALPHA AMYLASE DOMAIN-CONTAINING PROTEIN"/>
    <property type="match status" value="1"/>
</dbReference>
<dbReference type="PANTHER" id="PTHR45825">
    <property type="entry name" value="GRANULE-BOUND STARCH SYNTHASE 1, CHLOROPLASTIC/AMYLOPLASTIC"/>
    <property type="match status" value="1"/>
</dbReference>
<dbReference type="Pfam" id="PF00534">
    <property type="entry name" value="Glycos_transf_1"/>
    <property type="match status" value="1"/>
</dbReference>
<comment type="function">
    <text evidence="2 7">Synthesizes alpha-1,4-glucan chains using ADP-glucose.</text>
</comment>
<dbReference type="InterPro" id="IPR001296">
    <property type="entry name" value="Glyco_trans_1"/>
</dbReference>
<dbReference type="STRING" id="1805209.AUJ73_03145"/>
<evidence type="ECO:0000256" key="4">
    <source>
        <dbReference type="ARBA" id="ARBA00022676"/>
    </source>
</evidence>
<evidence type="ECO:0000313" key="11">
    <source>
        <dbReference type="Proteomes" id="UP000183120"/>
    </source>
</evidence>
<dbReference type="SUPFAM" id="SSF53756">
    <property type="entry name" value="UDP-Glycosyltransferase/glycogen phosphorylase"/>
    <property type="match status" value="1"/>
</dbReference>
<evidence type="ECO:0000256" key="3">
    <source>
        <dbReference type="ARBA" id="ARBA00010281"/>
    </source>
</evidence>
<dbReference type="UniPathway" id="UPA00164"/>
<gene>
    <name evidence="7" type="primary">glgA</name>
    <name evidence="10" type="ORF">AUJ73_03145</name>
</gene>
<dbReference type="GO" id="GO:0009011">
    <property type="term" value="F:alpha-1,4-glucan glucosyltransferase (ADP-glucose donor) activity"/>
    <property type="evidence" value="ECO:0007669"/>
    <property type="project" value="UniProtKB-UniRule"/>
</dbReference>
<dbReference type="Pfam" id="PF08323">
    <property type="entry name" value="Glyco_transf_5"/>
    <property type="match status" value="1"/>
</dbReference>
<comment type="catalytic activity">
    <reaction evidence="1 7">
        <text>[(1-&gt;4)-alpha-D-glucosyl](n) + ADP-alpha-D-glucose = [(1-&gt;4)-alpha-D-glucosyl](n+1) + ADP + H(+)</text>
        <dbReference type="Rhea" id="RHEA:18189"/>
        <dbReference type="Rhea" id="RHEA-COMP:9584"/>
        <dbReference type="Rhea" id="RHEA-COMP:9587"/>
        <dbReference type="ChEBI" id="CHEBI:15378"/>
        <dbReference type="ChEBI" id="CHEBI:15444"/>
        <dbReference type="ChEBI" id="CHEBI:57498"/>
        <dbReference type="ChEBI" id="CHEBI:456216"/>
        <dbReference type="EC" id="2.4.1.21"/>
    </reaction>
</comment>
<evidence type="ECO:0000256" key="2">
    <source>
        <dbReference type="ARBA" id="ARBA00002764"/>
    </source>
</evidence>
<evidence type="ECO:0000313" key="10">
    <source>
        <dbReference type="EMBL" id="OIO13858.1"/>
    </source>
</evidence>
<sequence length="479" mass="54816">MKVLFAVWEIDPLFKVGGLGDIARSLPDVLLKKGIDVRIAIPYYKVLKLSKLKRMKVALGKVRYAGIDESYEIYTINHPTTNVPIYFFKNHTYIDAVKSADMFAFFNKALVSSVQNNLLSWKPDVIHCNDHHTGYIPLLVKHLDLPVKTIYTIHNLAHQGITNSVVIDKLGIDKKKFRLQEWEIKSRQLNAMLEGIVHADVVTTVSPTYAKEIMMERFGMGLDEVLRGREGKVFGILNGIDLNHNLKLHLENVWYPYLPEKAIGSEFAAHLKDWEECKIKNKAYLQKKLGLKVTDKLPLFAFIGRLDPEQKGMDILHRMFRRINIERLQFVLLGTGSQAWEERFQWLSTFYPDSVSCIFNFDSSLANQIYASADFLLVPSKFEPCGLIQMLGLFFGTIPIANKTGGLVDTIIDGKNGFFFHKYTSLAMEKTVKKAICIWNKDKKRYKEMVISALQSDFSWEKSANEYIAVYDKLVSGQI</sequence>
<dbReference type="Gene3D" id="3.40.50.2000">
    <property type="entry name" value="Glycogen Phosphorylase B"/>
    <property type="match status" value="2"/>
</dbReference>